<keyword evidence="1 4" id="KW-0808">Transferase</keyword>
<dbReference type="Proteomes" id="UP000283880">
    <property type="component" value="Unassembled WGS sequence"/>
</dbReference>
<dbReference type="CDD" id="cd04301">
    <property type="entry name" value="NAT_SF"/>
    <property type="match status" value="1"/>
</dbReference>
<organism evidence="4 5">
    <name type="scientific">Enterocloster asparagiformis</name>
    <dbReference type="NCBI Taxonomy" id="333367"/>
    <lineage>
        <taxon>Bacteria</taxon>
        <taxon>Bacillati</taxon>
        <taxon>Bacillota</taxon>
        <taxon>Clostridia</taxon>
        <taxon>Lachnospirales</taxon>
        <taxon>Lachnospiraceae</taxon>
        <taxon>Enterocloster</taxon>
    </lineage>
</organism>
<dbReference type="SUPFAM" id="SSF55729">
    <property type="entry name" value="Acyl-CoA N-acyltransferases (Nat)"/>
    <property type="match status" value="2"/>
</dbReference>
<dbReference type="OrthoDB" id="7163760at2"/>
<dbReference type="GO" id="GO:0016747">
    <property type="term" value="F:acyltransferase activity, transferring groups other than amino-acyl groups"/>
    <property type="evidence" value="ECO:0007669"/>
    <property type="project" value="InterPro"/>
</dbReference>
<sequence length="273" mass="29891">MPTPAPATQEEYRAMKKTCTRTLTAAQADAFEQLTGLCRAHDKIRLSCPLDGDRFYLLTGESPDGTGRPVLNSAIAVFEGDGLWECYGFTRPDARRRGYFNSLLEMLEQDAAQALPEPDLCFVADPNSSAAVNVLAAIGAELWYEEYAMEWNKGACGNFSPAPLSPSPLRLTSVSGTPESRLDFTAWLSGDQKAGSFSLYLQPPSACLFEVEIAEPFRGHGLGQAMIRQLQDLTPAIGISTLTLQVSGDNLPALRLYKKTGFHITETLSYYLY</sequence>
<evidence type="ECO:0000259" key="3">
    <source>
        <dbReference type="PROSITE" id="PS51186"/>
    </source>
</evidence>
<keyword evidence="2" id="KW-0012">Acyltransferase</keyword>
<dbReference type="PANTHER" id="PTHR43877:SF2">
    <property type="entry name" value="AMINOALKYLPHOSPHONATE N-ACETYLTRANSFERASE-RELATED"/>
    <property type="match status" value="1"/>
</dbReference>
<feature type="domain" description="N-acetyltransferase" evidence="3">
    <location>
        <begin position="130"/>
        <end position="273"/>
    </location>
</feature>
<protein>
    <submittedName>
        <fullName evidence="4">GNAT family N-acetyltransferase</fullName>
    </submittedName>
</protein>
<dbReference type="InterPro" id="IPR050832">
    <property type="entry name" value="Bact_Acetyltransf"/>
</dbReference>
<dbReference type="InterPro" id="IPR016181">
    <property type="entry name" value="Acyl_CoA_acyltransferase"/>
</dbReference>
<dbReference type="PROSITE" id="PS51186">
    <property type="entry name" value="GNAT"/>
    <property type="match status" value="1"/>
</dbReference>
<evidence type="ECO:0000256" key="1">
    <source>
        <dbReference type="ARBA" id="ARBA00022679"/>
    </source>
</evidence>
<comment type="caution">
    <text evidence="4">The sequence shown here is derived from an EMBL/GenBank/DDBJ whole genome shotgun (WGS) entry which is preliminary data.</text>
</comment>
<dbReference type="AlphaFoldDB" id="A0A413FFU4"/>
<accession>A0A413FFU4</accession>
<proteinExistence type="predicted"/>
<dbReference type="EMBL" id="QSBM01000007">
    <property type="protein sequence ID" value="RGX29550.1"/>
    <property type="molecule type" value="Genomic_DNA"/>
</dbReference>
<dbReference type="Pfam" id="PF00583">
    <property type="entry name" value="Acetyltransf_1"/>
    <property type="match status" value="1"/>
</dbReference>
<name>A0A413FFU4_9FIRM</name>
<evidence type="ECO:0000313" key="4">
    <source>
        <dbReference type="EMBL" id="RGX29550.1"/>
    </source>
</evidence>
<dbReference type="PANTHER" id="PTHR43877">
    <property type="entry name" value="AMINOALKYLPHOSPHONATE N-ACETYLTRANSFERASE-RELATED-RELATED"/>
    <property type="match status" value="1"/>
</dbReference>
<reference evidence="4 5" key="1">
    <citation type="submission" date="2018-08" db="EMBL/GenBank/DDBJ databases">
        <title>A genome reference for cultivated species of the human gut microbiota.</title>
        <authorList>
            <person name="Zou Y."/>
            <person name="Xue W."/>
            <person name="Luo G."/>
        </authorList>
    </citation>
    <scope>NUCLEOTIDE SEQUENCE [LARGE SCALE GENOMIC DNA]</scope>
    <source>
        <strain evidence="4 5">AF04-15</strain>
    </source>
</reference>
<evidence type="ECO:0000256" key="2">
    <source>
        <dbReference type="ARBA" id="ARBA00023315"/>
    </source>
</evidence>
<dbReference type="InterPro" id="IPR000182">
    <property type="entry name" value="GNAT_dom"/>
</dbReference>
<evidence type="ECO:0000313" key="5">
    <source>
        <dbReference type="Proteomes" id="UP000283880"/>
    </source>
</evidence>
<dbReference type="Gene3D" id="3.40.630.30">
    <property type="match status" value="2"/>
</dbReference>
<gene>
    <name evidence="4" type="ORF">DWV29_10505</name>
</gene>